<feature type="binding site" evidence="3">
    <location>
        <position position="228"/>
    </location>
    <ligand>
        <name>a divalent metal cation</name>
        <dbReference type="ChEBI" id="CHEBI:60240"/>
        <label>1</label>
    </ligand>
</feature>
<comment type="caution">
    <text evidence="4">The sequence shown here is derived from an EMBL/GenBank/DDBJ whole genome shotgun (WGS) entry which is preliminary data.</text>
</comment>
<feature type="binding site" evidence="3">
    <location>
        <position position="107"/>
    </location>
    <ligand>
        <name>a divalent metal cation</name>
        <dbReference type="ChEBI" id="CHEBI:60240"/>
        <label>1</label>
    </ligand>
</feature>
<reference evidence="4 5" key="1">
    <citation type="submission" date="2013-04" db="EMBL/GenBank/DDBJ databases">
        <title>The Genome Sequence of Treponema medium ATCC 700293.</title>
        <authorList>
            <consortium name="The Broad Institute Genomics Platform"/>
            <person name="Earl A."/>
            <person name="Ward D."/>
            <person name="Feldgarden M."/>
            <person name="Gevers D."/>
            <person name="Leonetti C."/>
            <person name="Blanton J.M."/>
            <person name="Dewhirst F.E."/>
            <person name="Izard J."/>
            <person name="Walker B."/>
            <person name="Young S."/>
            <person name="Zeng Q."/>
            <person name="Gargeya S."/>
            <person name="Fitzgerald M."/>
            <person name="Haas B."/>
            <person name="Abouelleil A."/>
            <person name="Allen A.W."/>
            <person name="Alvarado L."/>
            <person name="Arachchi H.M."/>
            <person name="Berlin A.M."/>
            <person name="Chapman S.B."/>
            <person name="Gainer-Dewar J."/>
            <person name="Goldberg J."/>
            <person name="Griggs A."/>
            <person name="Gujja S."/>
            <person name="Hansen M."/>
            <person name="Howarth C."/>
            <person name="Imamovic A."/>
            <person name="Ireland A."/>
            <person name="Larimer J."/>
            <person name="McCowan C."/>
            <person name="Murphy C."/>
            <person name="Pearson M."/>
            <person name="Poon T.W."/>
            <person name="Priest M."/>
            <person name="Roberts A."/>
            <person name="Saif S."/>
            <person name="Shea T."/>
            <person name="Sisk P."/>
            <person name="Sykes S."/>
            <person name="Wortman J."/>
            <person name="Nusbaum C."/>
            <person name="Birren B."/>
        </authorList>
    </citation>
    <scope>NUCLEOTIDE SEQUENCE [LARGE SCALE GENOMIC DNA]</scope>
    <source>
        <strain evidence="4 5">ATCC 700293</strain>
    </source>
</reference>
<dbReference type="PIRSF" id="PIRSF005902">
    <property type="entry name" value="DNase_TatD"/>
    <property type="match status" value="1"/>
</dbReference>
<dbReference type="AlphaFoldDB" id="A0AA87NTQ7"/>
<dbReference type="PANTHER" id="PTHR46124:SF2">
    <property type="entry name" value="D-AMINOACYL-TRNA DEACYLASE"/>
    <property type="match status" value="1"/>
</dbReference>
<keyword evidence="2 4" id="KW-0378">Hydrolase</keyword>
<dbReference type="RefSeq" id="WP_016522625.1">
    <property type="nucleotide sequence ID" value="NZ_KE332517.1"/>
</dbReference>
<dbReference type="InterPro" id="IPR032466">
    <property type="entry name" value="Metal_Hydrolase"/>
</dbReference>
<organism evidence="4 5">
    <name type="scientific">Treponema medium ATCC 700293</name>
    <dbReference type="NCBI Taxonomy" id="1125700"/>
    <lineage>
        <taxon>Bacteria</taxon>
        <taxon>Pseudomonadati</taxon>
        <taxon>Spirochaetota</taxon>
        <taxon>Spirochaetia</taxon>
        <taxon>Spirochaetales</taxon>
        <taxon>Treponemataceae</taxon>
        <taxon>Treponema</taxon>
    </lineage>
</organism>
<dbReference type="CDD" id="cd01310">
    <property type="entry name" value="TatD_DNAse"/>
    <property type="match status" value="1"/>
</dbReference>
<dbReference type="GO" id="GO:0016788">
    <property type="term" value="F:hydrolase activity, acting on ester bonds"/>
    <property type="evidence" value="ECO:0007669"/>
    <property type="project" value="InterPro"/>
</dbReference>
<dbReference type="GO" id="GO:0005829">
    <property type="term" value="C:cytosol"/>
    <property type="evidence" value="ECO:0007669"/>
    <property type="project" value="TreeGrafter"/>
</dbReference>
<evidence type="ECO:0000313" key="5">
    <source>
        <dbReference type="Proteomes" id="UP000014634"/>
    </source>
</evidence>
<dbReference type="SUPFAM" id="SSF51556">
    <property type="entry name" value="Metallo-dependent hydrolases"/>
    <property type="match status" value="1"/>
</dbReference>
<feature type="binding site" evidence="3">
    <location>
        <position position="8"/>
    </location>
    <ligand>
        <name>a divalent metal cation</name>
        <dbReference type="ChEBI" id="CHEBI:60240"/>
        <label>1</label>
    </ligand>
</feature>
<evidence type="ECO:0000313" key="4">
    <source>
        <dbReference type="EMBL" id="EPF29940.1"/>
    </source>
</evidence>
<evidence type="ECO:0000256" key="1">
    <source>
        <dbReference type="ARBA" id="ARBA00009275"/>
    </source>
</evidence>
<dbReference type="PROSITE" id="PS01091">
    <property type="entry name" value="TATD_3"/>
    <property type="match status" value="1"/>
</dbReference>
<sequence>MFTDSHCHLHHISQKTAHFPLILKAMQEEGYPFIMDIGTDAGDFTPRYNTVAEACGKDGSIPDFIHFSAGLWPGRAAIEHPAEALQKLSADIQAILKSGQLYTAVGECGIDRYWNHAGATGTGTGDLAGEETLFKEQLALAKRYGLAVIIHSRDGFEATLRCIDEVGWHRGVIHCFSYGKKEAEAFLERGWYLSFPGTITYTDNAETASSIAELVRMVPDDKLLLETDAPYLAPQPVRREVNTPLNIPYTYQAASEYRQCTVEHLCEIVYRNCHRLFSLLCKTPDIRVRSA</sequence>
<evidence type="ECO:0000256" key="2">
    <source>
        <dbReference type="ARBA" id="ARBA00022801"/>
    </source>
</evidence>
<comment type="similarity">
    <text evidence="1">Belongs to the metallo-dependent hydrolases superfamily. TatD-type hydrolase family.</text>
</comment>
<proteinExistence type="inferred from homology"/>
<feature type="binding site" evidence="3">
    <location>
        <position position="6"/>
    </location>
    <ligand>
        <name>a divalent metal cation</name>
        <dbReference type="ChEBI" id="CHEBI:60240"/>
        <label>1</label>
    </ligand>
</feature>
<protein>
    <submittedName>
        <fullName evidence="4">TatD family hydrolase</fullName>
    </submittedName>
</protein>
<dbReference type="GO" id="GO:0046872">
    <property type="term" value="F:metal ion binding"/>
    <property type="evidence" value="ECO:0007669"/>
    <property type="project" value="UniProtKB-KW"/>
</dbReference>
<dbReference type="EMBL" id="ATFE01000003">
    <property type="protein sequence ID" value="EPF29940.1"/>
    <property type="molecule type" value="Genomic_DNA"/>
</dbReference>
<dbReference type="Pfam" id="PF01026">
    <property type="entry name" value="TatD_DNase"/>
    <property type="match status" value="1"/>
</dbReference>
<name>A0AA87NTQ7_TREMD</name>
<evidence type="ECO:0000256" key="3">
    <source>
        <dbReference type="PIRSR" id="PIRSR005902-1"/>
    </source>
</evidence>
<gene>
    <name evidence="4" type="ORF">HMPREF9195_00654</name>
</gene>
<dbReference type="InterPro" id="IPR018228">
    <property type="entry name" value="DNase_TatD-rel_CS"/>
</dbReference>
<feature type="binding site" evidence="3">
    <location>
        <position position="174"/>
    </location>
    <ligand>
        <name>a divalent metal cation</name>
        <dbReference type="ChEBI" id="CHEBI:60240"/>
        <label>2</label>
    </ligand>
</feature>
<feature type="binding site" evidence="3">
    <location>
        <position position="151"/>
    </location>
    <ligand>
        <name>a divalent metal cation</name>
        <dbReference type="ChEBI" id="CHEBI:60240"/>
        <label>2</label>
    </ligand>
</feature>
<dbReference type="InterPro" id="IPR001130">
    <property type="entry name" value="TatD-like"/>
</dbReference>
<keyword evidence="3" id="KW-0479">Metal-binding</keyword>
<accession>A0AA87NTQ7</accession>
<dbReference type="Proteomes" id="UP000014634">
    <property type="component" value="Unassembled WGS sequence"/>
</dbReference>
<dbReference type="PANTHER" id="PTHR46124">
    <property type="entry name" value="D-AMINOACYL-TRNA DEACYLASE"/>
    <property type="match status" value="1"/>
</dbReference>
<dbReference type="Gene3D" id="3.20.20.140">
    <property type="entry name" value="Metal-dependent hydrolases"/>
    <property type="match status" value="1"/>
</dbReference>